<gene>
    <name evidence="3" type="ORF">KK060_20260</name>
</gene>
<dbReference type="Proteomes" id="UP000772618">
    <property type="component" value="Unassembled WGS sequence"/>
</dbReference>
<dbReference type="Pfam" id="PF04945">
    <property type="entry name" value="YHS"/>
    <property type="match status" value="1"/>
</dbReference>
<dbReference type="RefSeq" id="WP_254155622.1">
    <property type="nucleotide sequence ID" value="NZ_JAHESD010000062.1"/>
</dbReference>
<name>A0ABS5VXP2_9BACT</name>
<organism evidence="3 4">
    <name type="scientific">Chryseosolibacter indicus</name>
    <dbReference type="NCBI Taxonomy" id="2782351"/>
    <lineage>
        <taxon>Bacteria</taxon>
        <taxon>Pseudomonadati</taxon>
        <taxon>Bacteroidota</taxon>
        <taxon>Cytophagia</taxon>
        <taxon>Cytophagales</taxon>
        <taxon>Chryseotaleaceae</taxon>
        <taxon>Chryseosolibacter</taxon>
    </lineage>
</organism>
<comment type="caution">
    <text evidence="3">The sequence shown here is derived from an EMBL/GenBank/DDBJ whole genome shotgun (WGS) entry which is preliminary data.</text>
</comment>
<dbReference type="EMBL" id="JAHESD010000062">
    <property type="protein sequence ID" value="MBT1705635.1"/>
    <property type="molecule type" value="Genomic_DNA"/>
</dbReference>
<sequence>MKHIIILAALCIAAAYNTQAQRAEIFSTEGKAIKGYDAVAFFTEGKAIPGVDSLAHFYKGTRWLFSSRKNMDAFKANAEQYTPQYGGYCAYGTANGHKAPTETDTWTVVDGKLYFNYNQKVKGLWMKEQSQLIQKADEQWPLIKDRN</sequence>
<evidence type="ECO:0000313" key="4">
    <source>
        <dbReference type="Proteomes" id="UP000772618"/>
    </source>
</evidence>
<keyword evidence="1" id="KW-0732">Signal</keyword>
<accession>A0ABS5VXP2</accession>
<feature type="signal peptide" evidence="1">
    <location>
        <begin position="1"/>
        <end position="20"/>
    </location>
</feature>
<reference evidence="3 4" key="1">
    <citation type="submission" date="2021-05" db="EMBL/GenBank/DDBJ databases">
        <title>A Polyphasic approach of four new species of the genus Ohtaekwangia: Ohtaekwangia histidinii sp. nov., Ohtaekwangia cretensis sp. nov., Ohtaekwangia indiensis sp. nov., Ohtaekwangia reichenbachii sp. nov. from diverse environment.</title>
        <authorList>
            <person name="Octaviana S."/>
        </authorList>
    </citation>
    <scope>NUCLEOTIDE SEQUENCE [LARGE SCALE GENOMIC DNA]</scope>
    <source>
        <strain evidence="3 4">PWU20</strain>
    </source>
</reference>
<proteinExistence type="predicted"/>
<feature type="chain" id="PRO_5046150461" evidence="1">
    <location>
        <begin position="21"/>
        <end position="147"/>
    </location>
</feature>
<keyword evidence="4" id="KW-1185">Reference proteome</keyword>
<evidence type="ECO:0000313" key="3">
    <source>
        <dbReference type="EMBL" id="MBT1705635.1"/>
    </source>
</evidence>
<dbReference type="InterPro" id="IPR007029">
    <property type="entry name" value="YHS_dom"/>
</dbReference>
<feature type="domain" description="YHS" evidence="2">
    <location>
        <begin position="44"/>
        <end position="84"/>
    </location>
</feature>
<evidence type="ECO:0000256" key="1">
    <source>
        <dbReference type="SAM" id="SignalP"/>
    </source>
</evidence>
<dbReference type="NCBIfam" id="NF041384">
    <property type="entry name" value="YHS_seleno_dom"/>
    <property type="match status" value="1"/>
</dbReference>
<protein>
    <submittedName>
        <fullName evidence="3">YHS domain protein</fullName>
    </submittedName>
</protein>
<evidence type="ECO:0000259" key="2">
    <source>
        <dbReference type="Pfam" id="PF04945"/>
    </source>
</evidence>